<feature type="region of interest" description="Disordered" evidence="1">
    <location>
        <begin position="56"/>
        <end position="75"/>
    </location>
</feature>
<evidence type="ECO:0000256" key="1">
    <source>
        <dbReference type="SAM" id="MobiDB-lite"/>
    </source>
</evidence>
<dbReference type="AlphaFoldDB" id="A0A8J3BFU4"/>
<dbReference type="EMBL" id="BMNR01000002">
    <property type="protein sequence ID" value="GGK18393.1"/>
    <property type="molecule type" value="Genomic_DNA"/>
</dbReference>
<organism evidence="2 3">
    <name type="scientific">Yeosuana aromativorans</name>
    <dbReference type="NCBI Taxonomy" id="288019"/>
    <lineage>
        <taxon>Bacteria</taxon>
        <taxon>Pseudomonadati</taxon>
        <taxon>Bacteroidota</taxon>
        <taxon>Flavobacteriia</taxon>
        <taxon>Flavobacteriales</taxon>
        <taxon>Flavobacteriaceae</taxon>
        <taxon>Yeosuana</taxon>
    </lineage>
</organism>
<sequence>MRSLFNLQNFNKQYIIDFTPNKRVLTGLIFLKIGFQNKKVQTTDTSPLLLKKSSINEGFGENKKPDNSLAKNCPV</sequence>
<protein>
    <submittedName>
        <fullName evidence="2">Uncharacterized protein</fullName>
    </submittedName>
</protein>
<evidence type="ECO:0000313" key="2">
    <source>
        <dbReference type="EMBL" id="GGK18393.1"/>
    </source>
</evidence>
<gene>
    <name evidence="2" type="ORF">GCM10007962_10720</name>
</gene>
<reference evidence="2" key="2">
    <citation type="submission" date="2020-09" db="EMBL/GenBank/DDBJ databases">
        <authorList>
            <person name="Sun Q."/>
            <person name="Ohkuma M."/>
        </authorList>
    </citation>
    <scope>NUCLEOTIDE SEQUENCE</scope>
    <source>
        <strain evidence="2">JCM 12862</strain>
    </source>
</reference>
<dbReference type="Proteomes" id="UP000612329">
    <property type="component" value="Unassembled WGS sequence"/>
</dbReference>
<comment type="caution">
    <text evidence="2">The sequence shown here is derived from an EMBL/GenBank/DDBJ whole genome shotgun (WGS) entry which is preliminary data.</text>
</comment>
<proteinExistence type="predicted"/>
<accession>A0A8J3BFU4</accession>
<name>A0A8J3BFU4_9FLAO</name>
<keyword evidence="3" id="KW-1185">Reference proteome</keyword>
<evidence type="ECO:0000313" key="3">
    <source>
        <dbReference type="Proteomes" id="UP000612329"/>
    </source>
</evidence>
<reference evidence="2" key="1">
    <citation type="journal article" date="2014" name="Int. J. Syst. Evol. Microbiol.">
        <title>Complete genome sequence of Corynebacterium casei LMG S-19264T (=DSM 44701T), isolated from a smear-ripened cheese.</title>
        <authorList>
            <consortium name="US DOE Joint Genome Institute (JGI-PGF)"/>
            <person name="Walter F."/>
            <person name="Albersmeier A."/>
            <person name="Kalinowski J."/>
            <person name="Ruckert C."/>
        </authorList>
    </citation>
    <scope>NUCLEOTIDE SEQUENCE</scope>
    <source>
        <strain evidence="2">JCM 12862</strain>
    </source>
</reference>